<evidence type="ECO:0000313" key="10">
    <source>
        <dbReference type="EMBL" id="OGY73226.1"/>
    </source>
</evidence>
<comment type="similarity">
    <text evidence="7">Belongs to the class I-like SAM-binding methyltransferase superfamily. rRNA adenine N(6)-methyltransferase family. RsmA subfamily.</text>
</comment>
<dbReference type="InterPro" id="IPR023165">
    <property type="entry name" value="rRNA_Ade_diMease-like_C"/>
</dbReference>
<comment type="function">
    <text evidence="7">Specifically dimethylates two adjacent adenosines (A1518 and A1519) in the loop of a conserved hairpin near the 3'-end of 16S rRNA in the 30S particle. May play a critical role in biogenesis of 30S subunits.</text>
</comment>
<evidence type="ECO:0000256" key="3">
    <source>
        <dbReference type="ARBA" id="ARBA00022603"/>
    </source>
</evidence>
<feature type="binding site" evidence="7 8">
    <location>
        <position position="32"/>
    </location>
    <ligand>
        <name>S-adenosyl-L-methionine</name>
        <dbReference type="ChEBI" id="CHEBI:59789"/>
    </ligand>
</feature>
<evidence type="ECO:0000256" key="2">
    <source>
        <dbReference type="ARBA" id="ARBA00022552"/>
    </source>
</evidence>
<keyword evidence="1 7" id="KW-0963">Cytoplasm</keyword>
<dbReference type="Pfam" id="PF00398">
    <property type="entry name" value="RrnaAD"/>
    <property type="match status" value="1"/>
</dbReference>
<dbReference type="Proteomes" id="UP000178315">
    <property type="component" value="Unassembled WGS sequence"/>
</dbReference>
<comment type="catalytic activity">
    <reaction evidence="7">
        <text>adenosine(1518)/adenosine(1519) in 16S rRNA + 4 S-adenosyl-L-methionine = N(6)-dimethyladenosine(1518)/N(6)-dimethyladenosine(1519) in 16S rRNA + 4 S-adenosyl-L-homocysteine + 4 H(+)</text>
        <dbReference type="Rhea" id="RHEA:19609"/>
        <dbReference type="Rhea" id="RHEA-COMP:10232"/>
        <dbReference type="Rhea" id="RHEA-COMP:10233"/>
        <dbReference type="ChEBI" id="CHEBI:15378"/>
        <dbReference type="ChEBI" id="CHEBI:57856"/>
        <dbReference type="ChEBI" id="CHEBI:59789"/>
        <dbReference type="ChEBI" id="CHEBI:74411"/>
        <dbReference type="ChEBI" id="CHEBI:74493"/>
        <dbReference type="EC" id="2.1.1.182"/>
    </reaction>
</comment>
<evidence type="ECO:0000259" key="9">
    <source>
        <dbReference type="SMART" id="SM00650"/>
    </source>
</evidence>
<dbReference type="EC" id="2.1.1.182" evidence="7"/>
<keyword evidence="6 7" id="KW-0694">RNA-binding</keyword>
<dbReference type="InterPro" id="IPR020596">
    <property type="entry name" value="rRNA_Ade_Mease_Trfase_CS"/>
</dbReference>
<proteinExistence type="inferred from homology"/>
<comment type="subcellular location">
    <subcellularLocation>
        <location evidence="7">Cytoplasm</location>
    </subcellularLocation>
</comment>
<feature type="binding site" evidence="7 8">
    <location>
        <position position="78"/>
    </location>
    <ligand>
        <name>S-adenosyl-L-methionine</name>
        <dbReference type="ChEBI" id="CHEBI:59789"/>
    </ligand>
</feature>
<dbReference type="GO" id="GO:0005829">
    <property type="term" value="C:cytosol"/>
    <property type="evidence" value="ECO:0007669"/>
    <property type="project" value="TreeGrafter"/>
</dbReference>
<evidence type="ECO:0000256" key="8">
    <source>
        <dbReference type="PROSITE-ProRule" id="PRU01026"/>
    </source>
</evidence>
<dbReference type="AlphaFoldDB" id="A0A1G2A9S5"/>
<dbReference type="InterPro" id="IPR001737">
    <property type="entry name" value="KsgA/Erm"/>
</dbReference>
<dbReference type="PANTHER" id="PTHR11727">
    <property type="entry name" value="DIMETHYLADENOSINE TRANSFERASE"/>
    <property type="match status" value="1"/>
</dbReference>
<dbReference type="InterPro" id="IPR029063">
    <property type="entry name" value="SAM-dependent_MTases_sf"/>
</dbReference>
<keyword evidence="2 7" id="KW-0698">rRNA processing</keyword>
<gene>
    <name evidence="7" type="primary">rsmA</name>
    <name evidence="7" type="synonym">ksgA</name>
    <name evidence="10" type="ORF">A3H61_00090</name>
</gene>
<reference evidence="10 11" key="1">
    <citation type="journal article" date="2016" name="Nat. Commun.">
        <title>Thousands of microbial genomes shed light on interconnected biogeochemical processes in an aquifer system.</title>
        <authorList>
            <person name="Anantharaman K."/>
            <person name="Brown C.T."/>
            <person name="Hug L.A."/>
            <person name="Sharon I."/>
            <person name="Castelle C.J."/>
            <person name="Probst A.J."/>
            <person name="Thomas B.C."/>
            <person name="Singh A."/>
            <person name="Wilkins M.J."/>
            <person name="Karaoz U."/>
            <person name="Brodie E.L."/>
            <person name="Williams K.H."/>
            <person name="Hubbard S.S."/>
            <person name="Banfield J.F."/>
        </authorList>
    </citation>
    <scope>NUCLEOTIDE SEQUENCE [LARGE SCALE GENOMIC DNA]</scope>
</reference>
<dbReference type="PANTHER" id="PTHR11727:SF7">
    <property type="entry name" value="DIMETHYLADENOSINE TRANSFERASE-RELATED"/>
    <property type="match status" value="1"/>
</dbReference>
<dbReference type="SUPFAM" id="SSF53335">
    <property type="entry name" value="S-adenosyl-L-methionine-dependent methyltransferases"/>
    <property type="match status" value="1"/>
</dbReference>
<dbReference type="Gene3D" id="1.10.8.100">
    <property type="entry name" value="Ribosomal RNA adenine dimethylase-like, domain 2"/>
    <property type="match status" value="1"/>
</dbReference>
<feature type="binding site" evidence="7 8">
    <location>
        <position position="30"/>
    </location>
    <ligand>
        <name>S-adenosyl-L-methionine</name>
        <dbReference type="ChEBI" id="CHEBI:59789"/>
    </ligand>
</feature>
<evidence type="ECO:0000256" key="6">
    <source>
        <dbReference type="ARBA" id="ARBA00022884"/>
    </source>
</evidence>
<comment type="caution">
    <text evidence="10">The sequence shown here is derived from an EMBL/GenBank/DDBJ whole genome shotgun (WGS) entry which is preliminary data.</text>
</comment>
<feature type="domain" description="Ribosomal RNA adenine methylase transferase N-terminal" evidence="9">
    <location>
        <begin position="37"/>
        <end position="207"/>
    </location>
</feature>
<keyword evidence="5 7" id="KW-0949">S-adenosyl-L-methionine</keyword>
<evidence type="ECO:0000256" key="5">
    <source>
        <dbReference type="ARBA" id="ARBA00022691"/>
    </source>
</evidence>
<dbReference type="InterPro" id="IPR011530">
    <property type="entry name" value="rRNA_adenine_dimethylase"/>
</dbReference>
<dbReference type="EMBL" id="MHJU01000015">
    <property type="protein sequence ID" value="OGY73226.1"/>
    <property type="molecule type" value="Genomic_DNA"/>
</dbReference>
<evidence type="ECO:0000313" key="11">
    <source>
        <dbReference type="Proteomes" id="UP000178315"/>
    </source>
</evidence>
<accession>A0A1G2A9S5</accession>
<name>A0A1G2A9S5_9BACT</name>
<dbReference type="PROSITE" id="PS51689">
    <property type="entry name" value="SAM_RNA_A_N6_MT"/>
    <property type="match status" value="1"/>
</dbReference>
<protein>
    <recommendedName>
        <fullName evidence="7">Ribosomal RNA small subunit methyltransferase A</fullName>
        <ecNumber evidence="7">2.1.1.182</ecNumber>
    </recommendedName>
    <alternativeName>
        <fullName evidence="7">16S rRNA (adenine(1518)-N(6)/adenine(1519)-N(6))-dimethyltransferase</fullName>
    </alternativeName>
    <alternativeName>
        <fullName evidence="7">16S rRNA dimethyladenosine transferase</fullName>
    </alternativeName>
    <alternativeName>
        <fullName evidence="7">16S rRNA dimethylase</fullName>
    </alternativeName>
    <alternativeName>
        <fullName evidence="7">S-adenosylmethionine-6-N', N'-adenosyl(rRNA) dimethyltransferase</fullName>
    </alternativeName>
</protein>
<feature type="binding site" evidence="7 8">
    <location>
        <position position="57"/>
    </location>
    <ligand>
        <name>S-adenosyl-L-methionine</name>
        <dbReference type="ChEBI" id="CHEBI:59789"/>
    </ligand>
</feature>
<dbReference type="PROSITE" id="PS01131">
    <property type="entry name" value="RRNA_A_DIMETH"/>
    <property type="match status" value="1"/>
</dbReference>
<feature type="binding site" evidence="7 8">
    <location>
        <position position="103"/>
    </location>
    <ligand>
        <name>S-adenosyl-L-methionine</name>
        <dbReference type="ChEBI" id="CHEBI:59789"/>
    </ligand>
</feature>
<evidence type="ECO:0000256" key="7">
    <source>
        <dbReference type="HAMAP-Rule" id="MF_00607"/>
    </source>
</evidence>
<keyword evidence="4 7" id="KW-0808">Transferase</keyword>
<organism evidence="10 11">
    <name type="scientific">Candidatus Jacksonbacteria bacterium RIFCSPLOWO2_02_FULL_44_20</name>
    <dbReference type="NCBI Taxonomy" id="1798460"/>
    <lineage>
        <taxon>Bacteria</taxon>
        <taxon>Candidatus Jacksoniibacteriota</taxon>
    </lineage>
</organism>
<sequence length="276" mass="31358">MIYTDLFSPSKLSSLLSANHIYPKKSLGQNFLIDKNNVEKIISSAHLDKNDTVLEVGAGLGALTYSLGERAGHVVAYEIDSRLIPILKELVKEFRTMEVRNEDILKFQISNFKYQIFDYKLIGNLPYYITSRILRYFLSAEHKPKRVVVTIQKEIAERICAKPPNMSLLSASIQLHGEPKIVARISKNCFFPRPNVDSAVLAFDVRELKNFDEDSFFTAIKAGFAHKRKLLIRNLERGLSLSKEHLNNVFSAAGIAKNARAEQLGVEEWIKLTQNF</sequence>
<dbReference type="SMART" id="SM00650">
    <property type="entry name" value="rADc"/>
    <property type="match status" value="1"/>
</dbReference>
<dbReference type="HAMAP" id="MF_00607">
    <property type="entry name" value="16SrRNA_methyltr_A"/>
    <property type="match status" value="1"/>
</dbReference>
<evidence type="ECO:0000256" key="4">
    <source>
        <dbReference type="ARBA" id="ARBA00022679"/>
    </source>
</evidence>
<dbReference type="NCBIfam" id="TIGR00755">
    <property type="entry name" value="ksgA"/>
    <property type="match status" value="1"/>
</dbReference>
<dbReference type="GO" id="GO:0003723">
    <property type="term" value="F:RNA binding"/>
    <property type="evidence" value="ECO:0007669"/>
    <property type="project" value="UniProtKB-UniRule"/>
</dbReference>
<dbReference type="Gene3D" id="3.40.50.150">
    <property type="entry name" value="Vaccinia Virus protein VP39"/>
    <property type="match status" value="1"/>
</dbReference>
<dbReference type="GO" id="GO:0052908">
    <property type="term" value="F:16S rRNA (adenine(1518)-N(6)/adenine(1519)-N(6))-dimethyltransferase activity"/>
    <property type="evidence" value="ECO:0007669"/>
    <property type="project" value="UniProtKB-EC"/>
</dbReference>
<dbReference type="CDD" id="cd02440">
    <property type="entry name" value="AdoMet_MTases"/>
    <property type="match status" value="1"/>
</dbReference>
<dbReference type="InterPro" id="IPR020598">
    <property type="entry name" value="rRNA_Ade_methylase_Trfase_N"/>
</dbReference>
<keyword evidence="3 7" id="KW-0489">Methyltransferase</keyword>
<feature type="binding site" evidence="7 8">
    <location>
        <position position="124"/>
    </location>
    <ligand>
        <name>S-adenosyl-L-methionine</name>
        <dbReference type="ChEBI" id="CHEBI:59789"/>
    </ligand>
</feature>
<evidence type="ECO:0000256" key="1">
    <source>
        <dbReference type="ARBA" id="ARBA00022490"/>
    </source>
</evidence>